<evidence type="ECO:0000313" key="1">
    <source>
        <dbReference type="EMBL" id="SVB07914.1"/>
    </source>
</evidence>
<dbReference type="Pfam" id="PF13620">
    <property type="entry name" value="CarboxypepD_reg"/>
    <property type="match status" value="1"/>
</dbReference>
<dbReference type="AlphaFoldDB" id="A0A382B2T0"/>
<reference evidence="1" key="1">
    <citation type="submission" date="2018-05" db="EMBL/GenBank/DDBJ databases">
        <authorList>
            <person name="Lanie J.A."/>
            <person name="Ng W.-L."/>
            <person name="Kazmierczak K.M."/>
            <person name="Andrzejewski T.M."/>
            <person name="Davidsen T.M."/>
            <person name="Wayne K.J."/>
            <person name="Tettelin H."/>
            <person name="Glass J.I."/>
            <person name="Rusch D."/>
            <person name="Podicherti R."/>
            <person name="Tsui H.-C.T."/>
            <person name="Winkler M.E."/>
        </authorList>
    </citation>
    <scope>NUCLEOTIDE SEQUENCE</scope>
</reference>
<protein>
    <recommendedName>
        <fullName evidence="2">Carboxypeptidase regulatory-like domain-containing protein</fullName>
    </recommendedName>
</protein>
<dbReference type="Gene3D" id="2.60.40.1120">
    <property type="entry name" value="Carboxypeptidase-like, regulatory domain"/>
    <property type="match status" value="1"/>
</dbReference>
<sequence length="209" mass="22731">MAFRTVAVAVVTMGVTTLFACDAFAQRGLTQGSVTDTWGNPLEGVEIEIQREDGGGEMRTAVTDEDGEFQLIGLEGAAYRFVYRLDGYQGAAQIREVSSRGFSSRRRSRPSPVELELVGGGVFLQDETEFEAEGGSPSLKLTPDGMFEFEDAEGEGQGNYSIQELSAILTVRDYDGPDDKYTITEPVVVTAPTNQFMSLAWGDTTLNKK</sequence>
<dbReference type="InterPro" id="IPR008969">
    <property type="entry name" value="CarboxyPept-like_regulatory"/>
</dbReference>
<gene>
    <name evidence="1" type="ORF">METZ01_LOCUS160768</name>
</gene>
<evidence type="ECO:0008006" key="2">
    <source>
        <dbReference type="Google" id="ProtNLM"/>
    </source>
</evidence>
<accession>A0A382B2T0</accession>
<dbReference type="SUPFAM" id="SSF49464">
    <property type="entry name" value="Carboxypeptidase regulatory domain-like"/>
    <property type="match status" value="1"/>
</dbReference>
<organism evidence="1">
    <name type="scientific">marine metagenome</name>
    <dbReference type="NCBI Taxonomy" id="408172"/>
    <lineage>
        <taxon>unclassified sequences</taxon>
        <taxon>metagenomes</taxon>
        <taxon>ecological metagenomes</taxon>
    </lineage>
</organism>
<proteinExistence type="predicted"/>
<name>A0A382B2T0_9ZZZZ</name>
<dbReference type="PROSITE" id="PS51257">
    <property type="entry name" value="PROKAR_LIPOPROTEIN"/>
    <property type="match status" value="1"/>
</dbReference>
<dbReference type="EMBL" id="UINC01027888">
    <property type="protein sequence ID" value="SVB07914.1"/>
    <property type="molecule type" value="Genomic_DNA"/>
</dbReference>